<reference evidence="15" key="1">
    <citation type="submission" date="2023-10" db="EMBL/GenBank/DDBJ databases">
        <authorList>
            <person name="Chen Y."/>
            <person name="Shah S."/>
            <person name="Dougan E. K."/>
            <person name="Thang M."/>
            <person name="Chan C."/>
        </authorList>
    </citation>
    <scope>NUCLEOTIDE SEQUENCE [LARGE SCALE GENOMIC DNA]</scope>
</reference>
<dbReference type="PROSITE" id="PS50222">
    <property type="entry name" value="EF_HAND_2"/>
    <property type="match status" value="1"/>
</dbReference>
<feature type="region of interest" description="Disordered" evidence="12">
    <location>
        <begin position="718"/>
        <end position="760"/>
    </location>
</feature>
<evidence type="ECO:0000256" key="9">
    <source>
        <dbReference type="ARBA" id="ARBA00023065"/>
    </source>
</evidence>
<sequence length="778" mass="85069">MPSSPKTTHGVNIYATRAALSAGISTEADSHGRQVPGTPSFPKCDPTPGFGQELSMRLEKIDSKLEWLTSRVKINGVAAIHLDSFAGGPSLGCSAFDALAPGTDTAQTTKTLRKVADADEVINIEPPSAVTALARAFSRRDSCESGLSNGSLTPGQQQLDINRVESVTFTGSFSSPRRGASRSHRSLSPDRRHRGISRSTTHMGASDSSGVEAPRRSDRGNSPSRRKLDIGLAPPERQLSPEQPTRLSVASAMSALNSPRLDVDAAVTRGISHASHRSSAVSRRRGSMMSAVDGGPLIPNMSPKSPKPVRPWASPDVPGPGRLPASRRAPELSVVKEKSRKSFLVRRMLEKSQSKDIEKVNVRFQSLPRALRDSRSSTVDYVHTVLDDPTSGRVAWWTAKCLEAVVLISVLATFLQTVEDPPLHGWSAAIVETTFDIVFLVEVVTRWVCAPVWVNFFFIPNSWIDLLAASAIVVRAAVGFVLPESQDDAISVMLLCFVPIIRLLKILRNFETFNVLIQALKITMEALPMLLYSVALITMTFATLIYLVEPEIFESPFRAVWFCLVTVTTVGYGDYSPVTTAGTTIVMVLIVMGVIVMAAPIGIIGSTFNQVWNARDYSLLLSKTRKKVHQWGYTADDIHALFKAAGHSDDTGVLELDDFCELVKEMKIGLSEDRVIALFHHMDKQGSGALDAAEFARAIFPGARFDYMCEEERPRPFFQRQNSPEIMQRQSSRNESLQQQSSCRSIRRQSSGKSLLRLNGGPFSRSNTSVISGNTFLG</sequence>
<keyword evidence="16" id="KW-1185">Reference proteome</keyword>
<evidence type="ECO:0000256" key="4">
    <source>
        <dbReference type="ARBA" id="ARBA00022692"/>
    </source>
</evidence>
<dbReference type="Gene3D" id="1.10.238.10">
    <property type="entry name" value="EF-hand"/>
    <property type="match status" value="1"/>
</dbReference>
<evidence type="ECO:0000256" key="2">
    <source>
        <dbReference type="ARBA" id="ARBA00022448"/>
    </source>
</evidence>
<feature type="transmembrane region" description="Helical" evidence="13">
    <location>
        <begin position="527"/>
        <end position="548"/>
    </location>
</feature>
<dbReference type="InterPro" id="IPR027359">
    <property type="entry name" value="Volt_channel_dom_sf"/>
</dbReference>
<dbReference type="PANTHER" id="PTHR11537:SF254">
    <property type="entry name" value="POTASSIUM VOLTAGE-GATED CHANNEL PROTEIN SHAB"/>
    <property type="match status" value="1"/>
</dbReference>
<feature type="compositionally biased region" description="Polar residues" evidence="12">
    <location>
        <begin position="719"/>
        <end position="735"/>
    </location>
</feature>
<keyword evidence="7" id="KW-0630">Potassium</keyword>
<proteinExistence type="predicted"/>
<dbReference type="PRINTS" id="PR00169">
    <property type="entry name" value="KCHANNEL"/>
</dbReference>
<dbReference type="InterPro" id="IPR002048">
    <property type="entry name" value="EF_hand_dom"/>
</dbReference>
<evidence type="ECO:0000313" key="15">
    <source>
        <dbReference type="EMBL" id="CAK0863498.1"/>
    </source>
</evidence>
<dbReference type="Gene3D" id="1.10.287.70">
    <property type="match status" value="1"/>
</dbReference>
<keyword evidence="4 13" id="KW-0812">Transmembrane</keyword>
<comment type="caution">
    <text evidence="15">The sequence shown here is derived from an EMBL/GenBank/DDBJ whole genome shotgun (WGS) entry which is preliminary data.</text>
</comment>
<dbReference type="InterPro" id="IPR011992">
    <property type="entry name" value="EF-hand-dom_pair"/>
</dbReference>
<gene>
    <name evidence="15" type="ORF">PCOR1329_LOCUS51619</name>
</gene>
<evidence type="ECO:0000256" key="12">
    <source>
        <dbReference type="SAM" id="MobiDB-lite"/>
    </source>
</evidence>
<evidence type="ECO:0000256" key="11">
    <source>
        <dbReference type="ARBA" id="ARBA00023303"/>
    </source>
</evidence>
<feature type="compositionally biased region" description="Low complexity" evidence="12">
    <location>
        <begin position="277"/>
        <end position="292"/>
    </location>
</feature>
<dbReference type="Gene3D" id="1.20.120.350">
    <property type="entry name" value="Voltage-gated potassium channels. Chain C"/>
    <property type="match status" value="1"/>
</dbReference>
<feature type="region of interest" description="Disordered" evidence="12">
    <location>
        <begin position="271"/>
        <end position="331"/>
    </location>
</feature>
<feature type="transmembrane region" description="Helical" evidence="13">
    <location>
        <begin position="463"/>
        <end position="482"/>
    </location>
</feature>
<keyword evidence="10 13" id="KW-0472">Membrane</keyword>
<accession>A0ABN9UTU9</accession>
<evidence type="ECO:0000256" key="7">
    <source>
        <dbReference type="ARBA" id="ARBA00022958"/>
    </source>
</evidence>
<dbReference type="Proteomes" id="UP001189429">
    <property type="component" value="Unassembled WGS sequence"/>
</dbReference>
<evidence type="ECO:0000256" key="10">
    <source>
        <dbReference type="ARBA" id="ARBA00023136"/>
    </source>
</evidence>
<evidence type="ECO:0000256" key="13">
    <source>
        <dbReference type="SAM" id="Phobius"/>
    </source>
</evidence>
<keyword evidence="3" id="KW-0633">Potassium transport</keyword>
<keyword evidence="9" id="KW-0406">Ion transport</keyword>
<dbReference type="InterPro" id="IPR005821">
    <property type="entry name" value="Ion_trans_dom"/>
</dbReference>
<keyword evidence="8 13" id="KW-1133">Transmembrane helix</keyword>
<feature type="domain" description="EF-hand" evidence="14">
    <location>
        <begin position="670"/>
        <end position="705"/>
    </location>
</feature>
<feature type="region of interest" description="Disordered" evidence="12">
    <location>
        <begin position="170"/>
        <end position="248"/>
    </location>
</feature>
<keyword evidence="5" id="KW-0631">Potassium channel</keyword>
<feature type="compositionally biased region" description="Low complexity" evidence="12">
    <location>
        <begin position="736"/>
        <end position="751"/>
    </location>
</feature>
<evidence type="ECO:0000256" key="6">
    <source>
        <dbReference type="ARBA" id="ARBA00022882"/>
    </source>
</evidence>
<dbReference type="Pfam" id="PF00520">
    <property type="entry name" value="Ion_trans"/>
    <property type="match status" value="1"/>
</dbReference>
<evidence type="ECO:0000256" key="8">
    <source>
        <dbReference type="ARBA" id="ARBA00022989"/>
    </source>
</evidence>
<evidence type="ECO:0000313" key="16">
    <source>
        <dbReference type="Proteomes" id="UP001189429"/>
    </source>
</evidence>
<dbReference type="PANTHER" id="PTHR11537">
    <property type="entry name" value="VOLTAGE-GATED POTASSIUM CHANNEL"/>
    <property type="match status" value="1"/>
</dbReference>
<dbReference type="SUPFAM" id="SSF81324">
    <property type="entry name" value="Voltage-gated potassium channels"/>
    <property type="match status" value="1"/>
</dbReference>
<evidence type="ECO:0000259" key="14">
    <source>
        <dbReference type="PROSITE" id="PS50222"/>
    </source>
</evidence>
<keyword evidence="2" id="KW-0813">Transport</keyword>
<feature type="transmembrane region" description="Helical" evidence="13">
    <location>
        <begin position="585"/>
        <end position="608"/>
    </location>
</feature>
<dbReference type="SUPFAM" id="SSF47473">
    <property type="entry name" value="EF-hand"/>
    <property type="match status" value="1"/>
</dbReference>
<organism evidence="15 16">
    <name type="scientific">Prorocentrum cordatum</name>
    <dbReference type="NCBI Taxonomy" id="2364126"/>
    <lineage>
        <taxon>Eukaryota</taxon>
        <taxon>Sar</taxon>
        <taxon>Alveolata</taxon>
        <taxon>Dinophyceae</taxon>
        <taxon>Prorocentrales</taxon>
        <taxon>Prorocentraceae</taxon>
        <taxon>Prorocentrum</taxon>
    </lineage>
</organism>
<protein>
    <recommendedName>
        <fullName evidence="14">EF-hand domain-containing protein</fullName>
    </recommendedName>
</protein>
<feature type="compositionally biased region" description="Basic residues" evidence="12">
    <location>
        <begin position="179"/>
        <end position="196"/>
    </location>
</feature>
<dbReference type="EMBL" id="CAUYUJ010016267">
    <property type="protein sequence ID" value="CAK0863498.1"/>
    <property type="molecule type" value="Genomic_DNA"/>
</dbReference>
<keyword evidence="11" id="KW-0407">Ion channel</keyword>
<dbReference type="InterPro" id="IPR028325">
    <property type="entry name" value="VG_K_chnl"/>
</dbReference>
<evidence type="ECO:0000256" key="1">
    <source>
        <dbReference type="ARBA" id="ARBA00004141"/>
    </source>
</evidence>
<keyword evidence="6" id="KW-0851">Voltage-gated channel</keyword>
<name>A0ABN9UTU9_9DINO</name>
<evidence type="ECO:0000256" key="3">
    <source>
        <dbReference type="ARBA" id="ARBA00022538"/>
    </source>
</evidence>
<feature type="compositionally biased region" description="Polar residues" evidence="12">
    <location>
        <begin position="197"/>
        <end position="209"/>
    </location>
</feature>
<evidence type="ECO:0000256" key="5">
    <source>
        <dbReference type="ARBA" id="ARBA00022826"/>
    </source>
</evidence>
<comment type="subcellular location">
    <subcellularLocation>
        <location evidence="1">Membrane</location>
        <topology evidence="1">Multi-pass membrane protein</topology>
    </subcellularLocation>
</comment>
<feature type="transmembrane region" description="Helical" evidence="13">
    <location>
        <begin position="489"/>
        <end position="507"/>
    </location>
</feature>